<comment type="catalytic activity">
    <reaction evidence="15 17 19">
        <text>(6S)-NADHX + ADP = AMP + phosphate + NADH + H(+)</text>
        <dbReference type="Rhea" id="RHEA:32223"/>
        <dbReference type="ChEBI" id="CHEBI:15378"/>
        <dbReference type="ChEBI" id="CHEBI:43474"/>
        <dbReference type="ChEBI" id="CHEBI:57945"/>
        <dbReference type="ChEBI" id="CHEBI:64074"/>
        <dbReference type="ChEBI" id="CHEBI:456215"/>
        <dbReference type="ChEBI" id="CHEBI:456216"/>
        <dbReference type="EC" id="4.2.1.136"/>
    </reaction>
</comment>
<organism evidence="22 23">
    <name type="scientific">Thermoanaerobacter thermohydrosulfuricus</name>
    <name type="common">Clostridium thermohydrosulfuricum</name>
    <dbReference type="NCBI Taxonomy" id="1516"/>
    <lineage>
        <taxon>Bacteria</taxon>
        <taxon>Bacillati</taxon>
        <taxon>Bacillota</taxon>
        <taxon>Clostridia</taxon>
        <taxon>Thermoanaerobacterales</taxon>
        <taxon>Thermoanaerobacteraceae</taxon>
        <taxon>Thermoanaerobacter</taxon>
    </lineage>
</organism>
<keyword evidence="13" id="KW-0511">Multifunctional enzyme</keyword>
<keyword evidence="12 17" id="KW-0456">Lyase</keyword>
<feature type="binding site" evidence="18">
    <location>
        <position position="131"/>
    </location>
    <ligand>
        <name>K(+)</name>
        <dbReference type="ChEBI" id="CHEBI:29103"/>
    </ligand>
</feature>
<dbReference type="GO" id="GO:0052855">
    <property type="term" value="F:ADP-dependent NAD(P)H-hydrate dehydratase activity"/>
    <property type="evidence" value="ECO:0007669"/>
    <property type="project" value="UniProtKB-UniRule"/>
</dbReference>
<evidence type="ECO:0000259" key="21">
    <source>
        <dbReference type="PROSITE" id="PS51385"/>
    </source>
</evidence>
<comment type="cofactor">
    <cofactor evidence="18 19">
        <name>K(+)</name>
        <dbReference type="ChEBI" id="CHEBI:29103"/>
    </cofactor>
    <text evidence="18 19">Binds 1 potassium ion per subunit.</text>
</comment>
<dbReference type="GO" id="GO:0046496">
    <property type="term" value="P:nicotinamide nucleotide metabolic process"/>
    <property type="evidence" value="ECO:0007669"/>
    <property type="project" value="UniProtKB-UniRule"/>
</dbReference>
<keyword evidence="9 18" id="KW-0630">Potassium</keyword>
<comment type="function">
    <text evidence="14 19">Bifunctional enzyme that catalyzes the epimerization of the S- and R-forms of NAD(P)HX and the dehydration of the S-form of NAD(P)HX at the expense of ADP, which is converted to AMP. This allows the repair of both epimers of NAD(P)HX, a damaged form of NAD(P)H that is a result of enzymatic or heat-dependent hydration.</text>
</comment>
<dbReference type="GO" id="GO:0005524">
    <property type="term" value="F:ATP binding"/>
    <property type="evidence" value="ECO:0007669"/>
    <property type="project" value="UniProtKB-UniRule"/>
</dbReference>
<comment type="function">
    <text evidence="17">Catalyzes the dehydration of the S-form of NAD(P)HX at the expense of ADP, which is converted to AMP. Together with NAD(P)HX epimerase, which catalyzes the epimerization of the S- and R-forms, the enzyme allows the repair of both epimers of NAD(P)HX, a damaged form of NAD(P)H that is a result of enzymatic or heat-dependent hydration.</text>
</comment>
<feature type="binding site" evidence="18">
    <location>
        <position position="167"/>
    </location>
    <ligand>
        <name>K(+)</name>
        <dbReference type="ChEBI" id="CHEBI:29103"/>
    </ligand>
</feature>
<evidence type="ECO:0000256" key="6">
    <source>
        <dbReference type="ARBA" id="ARBA00022741"/>
    </source>
</evidence>
<dbReference type="Pfam" id="PF01256">
    <property type="entry name" value="Carb_kinase"/>
    <property type="match status" value="1"/>
</dbReference>
<feature type="domain" description="YjeF C-terminal" evidence="20">
    <location>
        <begin position="229"/>
        <end position="509"/>
    </location>
</feature>
<sequence length="510" mass="54619">MIVLTSKQMREVEKIAIEKIGIPSIGLMENAGRETALEVKKILEEENLNSVIVISGKGNNGGDGYVVARNLHNWGVDVKVFLTTSLGAISGDAKVNLDAILNMGIYVAEITQREHLKFLEKTIKDSDVIVDAIYGIGLKGEISGITKEIIEMINQANKIVVSVDIPSGLNADTGKIEGCAVRATKTVTMQFLKPGLLVYPGADYAGEVRVAEIGIPYRLAAEVGYNYNLVTSEDVKLPKRHGNTHKGDYGKALIIAGSKNMTGAAYLSAKSAIKAGCGLVKLAVPQSVQSVIQGGLYEVITYGLEEQNGILSHNALSSVLELIEESDVIAIGPGLTHDRDISQLVYDIVKNTDKPVVLDADALNALVGRLEVIQGKKIILTPHYGEMSRLTGLEIDEIKNNLFEVAKTFIDRYKVTLVLKGAKTVIATKEGSIYINSTGNPGMATAGSGDVLTGMITAFLAQGFSEEKAAIYGVFYHGKAGDIAKEYVGEYGMTAMDILENIPEALKCGL</sequence>
<evidence type="ECO:0000313" key="22">
    <source>
        <dbReference type="EMBL" id="SDF68548.1"/>
    </source>
</evidence>
<feature type="domain" description="YjeF N-terminal" evidence="21">
    <location>
        <begin position="9"/>
        <end position="221"/>
    </location>
</feature>
<dbReference type="InterPro" id="IPR030677">
    <property type="entry name" value="Nnr"/>
</dbReference>
<keyword evidence="10 17" id="KW-0520">NAD</keyword>
<evidence type="ECO:0000256" key="10">
    <source>
        <dbReference type="ARBA" id="ARBA00023027"/>
    </source>
</evidence>
<evidence type="ECO:0000256" key="17">
    <source>
        <dbReference type="HAMAP-Rule" id="MF_01965"/>
    </source>
</evidence>
<evidence type="ECO:0000256" key="16">
    <source>
        <dbReference type="ARBA" id="ARBA00049209"/>
    </source>
</evidence>
<dbReference type="PIRSF" id="PIRSF017184">
    <property type="entry name" value="Nnr"/>
    <property type="match status" value="1"/>
</dbReference>
<keyword evidence="5 18" id="KW-0479">Metal-binding</keyword>
<keyword evidence="7 17" id="KW-0067">ATP-binding</keyword>
<accession>A0A1G7N3A9</accession>
<keyword evidence="8 17" id="KW-0521">NADP</keyword>
<dbReference type="NCBIfam" id="TIGR00197">
    <property type="entry name" value="yjeF_nterm"/>
    <property type="match status" value="1"/>
</dbReference>
<reference evidence="22 23" key="1">
    <citation type="submission" date="2016-10" db="EMBL/GenBank/DDBJ databases">
        <authorList>
            <person name="de Groot N.N."/>
        </authorList>
    </citation>
    <scope>NUCLEOTIDE SEQUENCE [LARGE SCALE GENOMIC DNA]</scope>
    <source>
        <strain evidence="22 23">DSM 569</strain>
    </source>
</reference>
<evidence type="ECO:0000259" key="20">
    <source>
        <dbReference type="PROSITE" id="PS51383"/>
    </source>
</evidence>
<feature type="binding site" evidence="18">
    <location>
        <position position="60"/>
    </location>
    <ligand>
        <name>K(+)</name>
        <dbReference type="ChEBI" id="CHEBI:29103"/>
    </ligand>
</feature>
<dbReference type="HAMAP" id="MF_01966">
    <property type="entry name" value="NADHX_epimerase"/>
    <property type="match status" value="1"/>
</dbReference>
<dbReference type="HAMAP" id="MF_01965">
    <property type="entry name" value="NADHX_dehydratase"/>
    <property type="match status" value="1"/>
</dbReference>
<feature type="binding site" evidence="17">
    <location>
        <position position="449"/>
    </location>
    <ligand>
        <name>AMP</name>
        <dbReference type="ChEBI" id="CHEBI:456215"/>
    </ligand>
</feature>
<evidence type="ECO:0000256" key="4">
    <source>
        <dbReference type="ARBA" id="ARBA00009524"/>
    </source>
</evidence>
<dbReference type="AlphaFoldDB" id="A0A1G7N3A9"/>
<keyword evidence="11 18" id="KW-0413">Isomerase</keyword>
<evidence type="ECO:0000256" key="5">
    <source>
        <dbReference type="ARBA" id="ARBA00022723"/>
    </source>
</evidence>
<dbReference type="PANTHER" id="PTHR12592">
    <property type="entry name" value="ATP-DEPENDENT (S)-NAD(P)H-HYDRATE DEHYDRATASE FAMILY MEMBER"/>
    <property type="match status" value="1"/>
</dbReference>
<dbReference type="GO" id="GO:0110051">
    <property type="term" value="P:metabolite repair"/>
    <property type="evidence" value="ECO:0007669"/>
    <property type="project" value="TreeGrafter"/>
</dbReference>
<dbReference type="EMBL" id="FNBS01000020">
    <property type="protein sequence ID" value="SDF68548.1"/>
    <property type="molecule type" value="Genomic_DNA"/>
</dbReference>
<feature type="binding site" evidence="17">
    <location>
        <position position="383"/>
    </location>
    <ligand>
        <name>(6S)-NADPHX</name>
        <dbReference type="ChEBI" id="CHEBI:64076"/>
    </ligand>
</feature>
<feature type="binding site" evidence="17">
    <location>
        <position position="450"/>
    </location>
    <ligand>
        <name>(6S)-NADPHX</name>
        <dbReference type="ChEBI" id="CHEBI:64076"/>
    </ligand>
</feature>
<dbReference type="PROSITE" id="PS51383">
    <property type="entry name" value="YJEF_C_3"/>
    <property type="match status" value="1"/>
</dbReference>
<dbReference type="PANTHER" id="PTHR12592:SF0">
    <property type="entry name" value="ATP-DEPENDENT (S)-NAD(P)H-HYDRATE DEHYDRATASE"/>
    <property type="match status" value="1"/>
</dbReference>
<evidence type="ECO:0000256" key="1">
    <source>
        <dbReference type="ARBA" id="ARBA00000013"/>
    </source>
</evidence>
<comment type="function">
    <text evidence="18">Catalyzes the epimerization of the S- and R-forms of NAD(P)HX, a damaged form of NAD(P)H that is a result of enzymatic or heat-dependent hydration. This is a prerequisite for the S-specific NAD(P)H-hydrate dehydratase to allow the repair of both epimers of NAD(P)HX.</text>
</comment>
<dbReference type="Pfam" id="PF03853">
    <property type="entry name" value="YjeF_N"/>
    <property type="match status" value="1"/>
</dbReference>
<evidence type="ECO:0000256" key="3">
    <source>
        <dbReference type="ARBA" id="ARBA00006001"/>
    </source>
</evidence>
<evidence type="ECO:0000256" key="18">
    <source>
        <dbReference type="HAMAP-Rule" id="MF_01966"/>
    </source>
</evidence>
<feature type="binding site" evidence="18">
    <location>
        <begin position="59"/>
        <end position="63"/>
    </location>
    <ligand>
        <name>(6S)-NADPHX</name>
        <dbReference type="ChEBI" id="CHEBI:64076"/>
    </ligand>
</feature>
<comment type="similarity">
    <text evidence="17">Belongs to the NnrD/CARKD family.</text>
</comment>
<comment type="catalytic activity">
    <reaction evidence="2 18 19">
        <text>(6R)-NADPHX = (6S)-NADPHX</text>
        <dbReference type="Rhea" id="RHEA:32227"/>
        <dbReference type="ChEBI" id="CHEBI:64076"/>
        <dbReference type="ChEBI" id="CHEBI:64077"/>
        <dbReference type="EC" id="5.1.99.6"/>
    </reaction>
</comment>
<dbReference type="SUPFAM" id="SSF64153">
    <property type="entry name" value="YjeF N-terminal domain-like"/>
    <property type="match status" value="1"/>
</dbReference>
<comment type="catalytic activity">
    <reaction evidence="1 18 19">
        <text>(6R)-NADHX = (6S)-NADHX</text>
        <dbReference type="Rhea" id="RHEA:32215"/>
        <dbReference type="ChEBI" id="CHEBI:64074"/>
        <dbReference type="ChEBI" id="CHEBI:64075"/>
        <dbReference type="EC" id="5.1.99.6"/>
    </reaction>
</comment>
<dbReference type="Proteomes" id="UP000183404">
    <property type="component" value="Unassembled WGS sequence"/>
</dbReference>
<dbReference type="FunFam" id="3.40.50.10260:FF:000003">
    <property type="entry name" value="Multifunctional fusion protein"/>
    <property type="match status" value="1"/>
</dbReference>
<feature type="binding site" evidence="18">
    <location>
        <position position="164"/>
    </location>
    <ligand>
        <name>(6S)-NADPHX</name>
        <dbReference type="ChEBI" id="CHEBI:64076"/>
    </ligand>
</feature>
<evidence type="ECO:0000256" key="14">
    <source>
        <dbReference type="ARBA" id="ARBA00025153"/>
    </source>
</evidence>
<evidence type="ECO:0000256" key="2">
    <source>
        <dbReference type="ARBA" id="ARBA00000909"/>
    </source>
</evidence>
<feature type="binding site" evidence="17">
    <location>
        <position position="264"/>
    </location>
    <ligand>
        <name>(6S)-NADPHX</name>
        <dbReference type="ChEBI" id="CHEBI:64076"/>
    </ligand>
</feature>
<dbReference type="NCBIfam" id="TIGR00196">
    <property type="entry name" value="yjeF_cterm"/>
    <property type="match status" value="1"/>
</dbReference>
<feature type="binding site" evidence="18">
    <location>
        <begin position="135"/>
        <end position="141"/>
    </location>
    <ligand>
        <name>(6S)-NADPHX</name>
        <dbReference type="ChEBI" id="CHEBI:64076"/>
    </ligand>
</feature>
<evidence type="ECO:0000256" key="11">
    <source>
        <dbReference type="ARBA" id="ARBA00023235"/>
    </source>
</evidence>
<protein>
    <recommendedName>
        <fullName evidence="19">Bifunctional NAD(P)H-hydrate repair enzyme</fullName>
    </recommendedName>
    <alternativeName>
        <fullName evidence="19">Nicotinamide nucleotide repair protein</fullName>
    </alternativeName>
    <domain>
        <recommendedName>
            <fullName evidence="19">ADP-dependent (S)-NAD(P)H-hydrate dehydratase</fullName>
            <ecNumber evidence="19">4.2.1.136</ecNumber>
        </recommendedName>
        <alternativeName>
            <fullName evidence="19">ADP-dependent NAD(P)HX dehydratase</fullName>
        </alternativeName>
    </domain>
    <domain>
        <recommendedName>
            <fullName evidence="19">NAD(P)H-hydrate epimerase</fullName>
            <ecNumber evidence="19">5.1.99.6</ecNumber>
        </recommendedName>
    </domain>
</protein>
<dbReference type="EC" id="4.2.1.136" evidence="19"/>
<comment type="similarity">
    <text evidence="4 19">In the C-terminal section; belongs to the NnrD/CARKD family.</text>
</comment>
<dbReference type="GO" id="GO:0052856">
    <property type="term" value="F:NAD(P)HX epimerase activity"/>
    <property type="evidence" value="ECO:0007669"/>
    <property type="project" value="UniProtKB-UniRule"/>
</dbReference>
<dbReference type="InterPro" id="IPR036652">
    <property type="entry name" value="YjeF_N_dom_sf"/>
</dbReference>
<dbReference type="InterPro" id="IPR000631">
    <property type="entry name" value="CARKD"/>
</dbReference>
<dbReference type="CDD" id="cd01171">
    <property type="entry name" value="YXKO-related"/>
    <property type="match status" value="1"/>
</dbReference>
<dbReference type="InterPro" id="IPR004443">
    <property type="entry name" value="YjeF_N_dom"/>
</dbReference>
<dbReference type="EC" id="5.1.99.6" evidence="19"/>
<dbReference type="PROSITE" id="PS01050">
    <property type="entry name" value="YJEF_C_2"/>
    <property type="match status" value="1"/>
</dbReference>
<comment type="catalytic activity">
    <reaction evidence="16 17 19">
        <text>(6S)-NADPHX + ADP = AMP + phosphate + NADPH + H(+)</text>
        <dbReference type="Rhea" id="RHEA:32235"/>
        <dbReference type="ChEBI" id="CHEBI:15378"/>
        <dbReference type="ChEBI" id="CHEBI:43474"/>
        <dbReference type="ChEBI" id="CHEBI:57783"/>
        <dbReference type="ChEBI" id="CHEBI:64076"/>
        <dbReference type="ChEBI" id="CHEBI:456215"/>
        <dbReference type="ChEBI" id="CHEBI:456216"/>
        <dbReference type="EC" id="4.2.1.136"/>
    </reaction>
</comment>
<keyword evidence="6 17" id="KW-0547">Nucleotide-binding</keyword>
<dbReference type="RefSeq" id="WP_074592472.1">
    <property type="nucleotide sequence ID" value="NZ_FNBS01000020.1"/>
</dbReference>
<comment type="cofactor">
    <cofactor evidence="17">
        <name>Mg(2+)</name>
        <dbReference type="ChEBI" id="CHEBI:18420"/>
    </cofactor>
</comment>
<comment type="subunit">
    <text evidence="17">Homotetramer.</text>
</comment>
<dbReference type="InterPro" id="IPR029056">
    <property type="entry name" value="Ribokinase-like"/>
</dbReference>
<dbReference type="GO" id="GO:0046872">
    <property type="term" value="F:metal ion binding"/>
    <property type="evidence" value="ECO:0007669"/>
    <property type="project" value="UniProtKB-UniRule"/>
</dbReference>
<evidence type="ECO:0000256" key="9">
    <source>
        <dbReference type="ARBA" id="ARBA00022958"/>
    </source>
</evidence>
<comment type="similarity">
    <text evidence="3 19">In the N-terminal section; belongs to the NnrE/AIBP family.</text>
</comment>
<feature type="binding site" evidence="17">
    <location>
        <position position="334"/>
    </location>
    <ligand>
        <name>(6S)-NADPHX</name>
        <dbReference type="ChEBI" id="CHEBI:64076"/>
    </ligand>
</feature>
<dbReference type="Gene3D" id="3.40.1190.20">
    <property type="match status" value="1"/>
</dbReference>
<evidence type="ECO:0000256" key="12">
    <source>
        <dbReference type="ARBA" id="ARBA00023239"/>
    </source>
</evidence>
<dbReference type="PROSITE" id="PS51385">
    <property type="entry name" value="YJEF_N"/>
    <property type="match status" value="1"/>
</dbReference>
<evidence type="ECO:0000256" key="13">
    <source>
        <dbReference type="ARBA" id="ARBA00023268"/>
    </source>
</evidence>
<name>A0A1G7N3A9_THETY</name>
<evidence type="ECO:0000256" key="15">
    <source>
        <dbReference type="ARBA" id="ARBA00048238"/>
    </source>
</evidence>
<dbReference type="Gene3D" id="3.40.50.10260">
    <property type="entry name" value="YjeF N-terminal domain"/>
    <property type="match status" value="1"/>
</dbReference>
<evidence type="ECO:0000256" key="8">
    <source>
        <dbReference type="ARBA" id="ARBA00022857"/>
    </source>
</evidence>
<evidence type="ECO:0000313" key="23">
    <source>
        <dbReference type="Proteomes" id="UP000183404"/>
    </source>
</evidence>
<evidence type="ECO:0000256" key="19">
    <source>
        <dbReference type="PIRNR" id="PIRNR017184"/>
    </source>
</evidence>
<evidence type="ECO:0000256" key="7">
    <source>
        <dbReference type="ARBA" id="ARBA00022840"/>
    </source>
</evidence>
<proteinExistence type="inferred from homology"/>
<feature type="binding site" evidence="17">
    <location>
        <begin position="420"/>
        <end position="424"/>
    </location>
    <ligand>
        <name>AMP</name>
        <dbReference type="ChEBI" id="CHEBI:456215"/>
    </ligand>
</feature>
<dbReference type="SUPFAM" id="SSF53613">
    <property type="entry name" value="Ribokinase-like"/>
    <property type="match status" value="1"/>
</dbReference>
<gene>
    <name evidence="18" type="primary">nnrE</name>
    <name evidence="17" type="synonym">nnrD</name>
    <name evidence="22" type="ORF">SAMN04244560_01062</name>
</gene>
<comment type="similarity">
    <text evidence="18">Belongs to the NnrE/AIBP family.</text>
</comment>
<comment type="caution">
    <text evidence="18">Lacks conserved residue(s) required for the propagation of feature annotation.</text>
</comment>
<dbReference type="InterPro" id="IPR017953">
    <property type="entry name" value="Carbohydrate_kinase_pred_CS"/>
</dbReference>